<dbReference type="CDD" id="cd00882">
    <property type="entry name" value="Ras_like_GTPase"/>
    <property type="match status" value="1"/>
</dbReference>
<dbReference type="InterPro" id="IPR027417">
    <property type="entry name" value="P-loop_NTPase"/>
</dbReference>
<dbReference type="EMBL" id="AP022609">
    <property type="protein sequence ID" value="BBZ24914.1"/>
    <property type="molecule type" value="Genomic_DNA"/>
</dbReference>
<organism evidence="1 2">
    <name type="scientific">Mycolicibacter hiberniae</name>
    <dbReference type="NCBI Taxonomy" id="29314"/>
    <lineage>
        <taxon>Bacteria</taxon>
        <taxon>Bacillati</taxon>
        <taxon>Actinomycetota</taxon>
        <taxon>Actinomycetes</taxon>
        <taxon>Mycobacteriales</taxon>
        <taxon>Mycobacteriaceae</taxon>
        <taxon>Mycolicibacter</taxon>
    </lineage>
</organism>
<proteinExistence type="predicted"/>
<protein>
    <submittedName>
        <fullName evidence="1">Uncharacterized protein</fullName>
    </submittedName>
</protein>
<dbReference type="KEGG" id="mhib:MHIB_33320"/>
<sequence length="312" mass="31894">MVVTPGHQLFAAELTGLAAQSCDSRLAMLAAGVTAPLRVAVHGRPGVGRRTVAAALAATGLRIAERADAADLTVRVVAEVVKPEDIAAVRAAREPVLVVLNKADLPGRGGAAMPIPVEPLSALFALAAQPGGLDGPLWEALRCLASRPADLRSAEHFVSCPHPVPRATRERLCAVIDVSGVAALLGPAGQCGTAAQARALLGRLSNVDGVAARLAALGAAVYHRRMAEAVTRLAAMAVADDRIDAFLVRDATVAARLVAAAAAVAAPDEPVLARARRWHALRSAPVGATQRACAADIARGSLRAWASARSSA</sequence>
<accession>A0A7I7X5L3</accession>
<keyword evidence="2" id="KW-1185">Reference proteome</keyword>
<dbReference type="SUPFAM" id="SSF52540">
    <property type="entry name" value="P-loop containing nucleoside triphosphate hydrolases"/>
    <property type="match status" value="1"/>
</dbReference>
<reference evidence="1 2" key="1">
    <citation type="journal article" date="2019" name="Emerg. Microbes Infect.">
        <title>Comprehensive subspecies identification of 175 nontuberculous mycobacteria species based on 7547 genomic profiles.</title>
        <authorList>
            <person name="Matsumoto Y."/>
            <person name="Kinjo T."/>
            <person name="Motooka D."/>
            <person name="Nabeya D."/>
            <person name="Jung N."/>
            <person name="Uechi K."/>
            <person name="Horii T."/>
            <person name="Iida T."/>
            <person name="Fujita J."/>
            <person name="Nakamura S."/>
        </authorList>
    </citation>
    <scope>NUCLEOTIDE SEQUENCE [LARGE SCALE GENOMIC DNA]</scope>
    <source>
        <strain evidence="1 2">JCM 13571</strain>
    </source>
</reference>
<name>A0A7I7X5L3_9MYCO</name>
<dbReference type="Proteomes" id="UP000467260">
    <property type="component" value="Chromosome"/>
</dbReference>
<gene>
    <name evidence="1" type="ORF">MHIB_33320</name>
</gene>
<dbReference type="AlphaFoldDB" id="A0A7I7X5L3"/>
<evidence type="ECO:0000313" key="2">
    <source>
        <dbReference type="Proteomes" id="UP000467260"/>
    </source>
</evidence>
<evidence type="ECO:0000313" key="1">
    <source>
        <dbReference type="EMBL" id="BBZ24914.1"/>
    </source>
</evidence>